<evidence type="ECO:0000256" key="2">
    <source>
        <dbReference type="SAM" id="Phobius"/>
    </source>
</evidence>
<dbReference type="InterPro" id="IPR013866">
    <property type="entry name" value="Sphingolipid_d4-desaturase_N"/>
</dbReference>
<name>A0A7S2I3B7_9STRA</name>
<dbReference type="EMBL" id="HBGV01014953">
    <property type="protein sequence ID" value="CAD9507295.1"/>
    <property type="molecule type" value="Transcribed_RNA"/>
</dbReference>
<accession>A0A7S2I3B7</accession>
<dbReference type="GO" id="GO:0046513">
    <property type="term" value="P:ceramide biosynthetic process"/>
    <property type="evidence" value="ECO:0007669"/>
    <property type="project" value="TreeGrafter"/>
</dbReference>
<keyword evidence="2" id="KW-1133">Transmembrane helix</keyword>
<feature type="domain" description="Sphingolipid delta4-desaturase N-terminal" evidence="3">
    <location>
        <begin position="66"/>
        <end position="104"/>
    </location>
</feature>
<dbReference type="PANTHER" id="PTHR12879:SF8">
    <property type="entry name" value="SPHINGOLIPID DELTA(4)-DESATURASE DES1"/>
    <property type="match status" value="1"/>
</dbReference>
<organism evidence="4">
    <name type="scientific">Helicotheca tamesis</name>
    <dbReference type="NCBI Taxonomy" id="374047"/>
    <lineage>
        <taxon>Eukaryota</taxon>
        <taxon>Sar</taxon>
        <taxon>Stramenopiles</taxon>
        <taxon>Ochrophyta</taxon>
        <taxon>Bacillariophyta</taxon>
        <taxon>Mediophyceae</taxon>
        <taxon>Lithodesmiophycidae</taxon>
        <taxon>Lithodesmiales</taxon>
        <taxon>Lithodesmiaceae</taxon>
        <taxon>Helicotheca</taxon>
    </lineage>
</organism>
<dbReference type="SMART" id="SM01269">
    <property type="entry name" value="Lipid_DES"/>
    <property type="match status" value="1"/>
</dbReference>
<proteinExistence type="predicted"/>
<keyword evidence="2" id="KW-0472">Membrane</keyword>
<dbReference type="GO" id="GO:0042284">
    <property type="term" value="F:sphingolipid delta-4 desaturase activity"/>
    <property type="evidence" value="ECO:0007669"/>
    <property type="project" value="TreeGrafter"/>
</dbReference>
<reference evidence="4" key="1">
    <citation type="submission" date="2021-01" db="EMBL/GenBank/DDBJ databases">
        <authorList>
            <person name="Corre E."/>
            <person name="Pelletier E."/>
            <person name="Niang G."/>
            <person name="Scheremetjew M."/>
            <person name="Finn R."/>
            <person name="Kale V."/>
            <person name="Holt S."/>
            <person name="Cochrane G."/>
            <person name="Meng A."/>
            <person name="Brown T."/>
            <person name="Cohen L."/>
        </authorList>
    </citation>
    <scope>NUCLEOTIDE SEQUENCE</scope>
    <source>
        <strain evidence="4">CCMP826</strain>
    </source>
</reference>
<dbReference type="Pfam" id="PF08557">
    <property type="entry name" value="Lipid_DES"/>
    <property type="match status" value="1"/>
</dbReference>
<evidence type="ECO:0000259" key="3">
    <source>
        <dbReference type="SMART" id="SM01269"/>
    </source>
</evidence>
<protein>
    <recommendedName>
        <fullName evidence="3">Sphingolipid delta4-desaturase N-terminal domain-containing protein</fullName>
    </recommendedName>
</protein>
<dbReference type="Pfam" id="PF00487">
    <property type="entry name" value="FA_desaturase"/>
    <property type="match status" value="1"/>
</dbReference>
<feature type="transmembrane region" description="Helical" evidence="2">
    <location>
        <begin position="259"/>
        <end position="281"/>
    </location>
</feature>
<dbReference type="InterPro" id="IPR005804">
    <property type="entry name" value="FA_desaturase_dom"/>
</dbReference>
<feature type="compositionally biased region" description="Polar residues" evidence="1">
    <location>
        <begin position="1"/>
        <end position="10"/>
    </location>
</feature>
<dbReference type="AlphaFoldDB" id="A0A7S2I3B7"/>
<gene>
    <name evidence="4" type="ORF">HTAM1171_LOCUS9222</name>
</gene>
<evidence type="ECO:0000256" key="1">
    <source>
        <dbReference type="SAM" id="MobiDB-lite"/>
    </source>
</evidence>
<sequence>MGKGGDNQSAPRPERPLSRLQSVESETDFQSRAELNSIEPTIDNDNRKDIQAENHTLLREREEKVAKEPKFHWDHRNNPHENRRKDILKAHPEVKKHFGIDPLTKYKVIATIAFQISSIHLLQGAPWYTWAFCCYTICGMTNHMISLSLHEISHNLAFKKVVSNRILAIISNLPMGIPAAASFKRYHMEHHRYQGEFGVDPDLPLDFEGWFFSSRAKKALWVFLQPATYSLRPLITNPKSPGKWEIINISAAVAFDLSILYVFGLGGLLYLLLGTILGLGLHPMSGHFLSEHLVLCEGQETFSYYGPLNWLGYNVGYHNEHHDFAFVSVKNLPMMRVCAPEFYDDIAHYHSFVKVLYDFIFDDKLSPYSRIKRVNVENSEIKELRARGGLIK</sequence>
<feature type="compositionally biased region" description="Polar residues" evidence="1">
    <location>
        <begin position="19"/>
        <end position="34"/>
    </location>
</feature>
<keyword evidence="2" id="KW-0812">Transmembrane</keyword>
<dbReference type="PANTHER" id="PTHR12879">
    <property type="entry name" value="SPHINGOLIPID DELTA 4 DESATURASE/C-4 HYDROXYLASE PROTEIN DES2"/>
    <property type="match status" value="1"/>
</dbReference>
<evidence type="ECO:0000313" key="4">
    <source>
        <dbReference type="EMBL" id="CAD9507295.1"/>
    </source>
</evidence>
<dbReference type="GO" id="GO:0016020">
    <property type="term" value="C:membrane"/>
    <property type="evidence" value="ECO:0007669"/>
    <property type="project" value="GOC"/>
</dbReference>
<feature type="region of interest" description="Disordered" evidence="1">
    <location>
        <begin position="1"/>
        <end position="49"/>
    </location>
</feature>